<dbReference type="EMBL" id="AP018930">
    <property type="protein sequence ID" value="BBG26050.1"/>
    <property type="molecule type" value="Genomic_DNA"/>
</dbReference>
<name>A0A510E1M5_9CREN</name>
<gene>
    <name evidence="3" type="ORF">IC007_0555</name>
</gene>
<keyword evidence="1" id="KW-0812">Transmembrane</keyword>
<protein>
    <recommendedName>
        <fullName evidence="2">Major facilitator superfamily (MFS) profile domain-containing protein</fullName>
    </recommendedName>
</protein>
<feature type="transmembrane region" description="Helical" evidence="1">
    <location>
        <begin position="74"/>
        <end position="97"/>
    </location>
</feature>
<organism evidence="3 4">
    <name type="scientific">Sulfuracidifex tepidarius</name>
    <dbReference type="NCBI Taxonomy" id="1294262"/>
    <lineage>
        <taxon>Archaea</taxon>
        <taxon>Thermoproteota</taxon>
        <taxon>Thermoprotei</taxon>
        <taxon>Sulfolobales</taxon>
        <taxon>Sulfolobaceae</taxon>
        <taxon>Sulfuracidifex</taxon>
    </lineage>
</organism>
<evidence type="ECO:0000313" key="4">
    <source>
        <dbReference type="Proteomes" id="UP000325030"/>
    </source>
</evidence>
<keyword evidence="1" id="KW-1133">Transmembrane helix</keyword>
<dbReference type="GO" id="GO:0022857">
    <property type="term" value="F:transmembrane transporter activity"/>
    <property type="evidence" value="ECO:0007669"/>
    <property type="project" value="InterPro"/>
</dbReference>
<dbReference type="PROSITE" id="PS50850">
    <property type="entry name" value="MFS"/>
    <property type="match status" value="1"/>
</dbReference>
<dbReference type="Proteomes" id="UP000325030">
    <property type="component" value="Chromosome"/>
</dbReference>
<dbReference type="Pfam" id="PF07690">
    <property type="entry name" value="MFS_1"/>
    <property type="match status" value="1"/>
</dbReference>
<proteinExistence type="predicted"/>
<feature type="domain" description="Major facilitator superfamily (MFS) profile" evidence="2">
    <location>
        <begin position="1"/>
        <end position="118"/>
    </location>
</feature>
<accession>A0A510E1M5</accession>
<dbReference type="InterPro" id="IPR036259">
    <property type="entry name" value="MFS_trans_sf"/>
</dbReference>
<dbReference type="SUPFAM" id="SSF103473">
    <property type="entry name" value="MFS general substrate transporter"/>
    <property type="match status" value="1"/>
</dbReference>
<dbReference type="AlphaFoldDB" id="A0A510E1M5"/>
<evidence type="ECO:0000313" key="3">
    <source>
        <dbReference type="EMBL" id="BBG26050.1"/>
    </source>
</evidence>
<feature type="transmembrane region" description="Helical" evidence="1">
    <location>
        <begin position="20"/>
        <end position="37"/>
    </location>
</feature>
<keyword evidence="1" id="KW-0472">Membrane</keyword>
<dbReference type="Gene3D" id="1.20.1250.20">
    <property type="entry name" value="MFS general substrate transporter like domains"/>
    <property type="match status" value="1"/>
</dbReference>
<reference evidence="4" key="1">
    <citation type="submission" date="2018-09" db="EMBL/GenBank/DDBJ databases">
        <title>Complete Genome Sequencing of Sulfolobus sp. JCM 16834.</title>
        <authorList>
            <person name="Kato S."/>
            <person name="Itoh T."/>
            <person name="Ohkuma M."/>
        </authorList>
    </citation>
    <scope>NUCLEOTIDE SEQUENCE [LARGE SCALE GENOMIC DNA]</scope>
    <source>
        <strain evidence="4">IC-007</strain>
    </source>
</reference>
<evidence type="ECO:0000259" key="2">
    <source>
        <dbReference type="PROSITE" id="PS50850"/>
    </source>
</evidence>
<dbReference type="InterPro" id="IPR020846">
    <property type="entry name" value="MFS_dom"/>
</dbReference>
<sequence>MVASVPWGMLIDRIGPNKVITLSATASGIALLGVLVANNVVQLCAVYLIEGLLAAGLFPSSVKIVSSLNGPMTPYLAVLESAAPVVLLVISTSWLVLSNWREFYVLLTLGLLTTAISS</sequence>
<evidence type="ECO:0000256" key="1">
    <source>
        <dbReference type="SAM" id="Phobius"/>
    </source>
</evidence>
<dbReference type="InterPro" id="IPR011701">
    <property type="entry name" value="MFS"/>
</dbReference>
<feature type="transmembrane region" description="Helical" evidence="1">
    <location>
        <begin position="44"/>
        <end position="62"/>
    </location>
</feature>